<evidence type="ECO:0000259" key="1">
    <source>
        <dbReference type="Pfam" id="PF08421"/>
    </source>
</evidence>
<dbReference type="SUPFAM" id="SSF53335">
    <property type="entry name" value="S-adenosyl-L-methionine-dependent methyltransferases"/>
    <property type="match status" value="1"/>
</dbReference>
<dbReference type="EMBL" id="UINC01042533">
    <property type="protein sequence ID" value="SVB45297.1"/>
    <property type="molecule type" value="Genomic_DNA"/>
</dbReference>
<accession>A0A382E619</accession>
<dbReference type="InterPro" id="IPR013630">
    <property type="entry name" value="Methyltransf_Zn-bd_dom_put"/>
</dbReference>
<dbReference type="Gene3D" id="3.40.50.150">
    <property type="entry name" value="Vaccinia Virus protein VP39"/>
    <property type="match status" value="1"/>
</dbReference>
<dbReference type="InterPro" id="IPR029063">
    <property type="entry name" value="SAM-dependent_MTases_sf"/>
</dbReference>
<dbReference type="Pfam" id="PF08421">
    <property type="entry name" value="Methyltransf_13"/>
    <property type="match status" value="1"/>
</dbReference>
<reference evidence="2" key="1">
    <citation type="submission" date="2018-05" db="EMBL/GenBank/DDBJ databases">
        <authorList>
            <person name="Lanie J.A."/>
            <person name="Ng W.-L."/>
            <person name="Kazmierczak K.M."/>
            <person name="Andrzejewski T.M."/>
            <person name="Davidsen T.M."/>
            <person name="Wayne K.J."/>
            <person name="Tettelin H."/>
            <person name="Glass J.I."/>
            <person name="Rusch D."/>
            <person name="Podicherti R."/>
            <person name="Tsui H.-C.T."/>
            <person name="Winkler M.E."/>
        </authorList>
    </citation>
    <scope>NUCLEOTIDE SEQUENCE</scope>
</reference>
<gene>
    <name evidence="2" type="ORF">METZ01_LOCUS198151</name>
</gene>
<dbReference type="AlphaFoldDB" id="A0A382E619"/>
<sequence length="129" mass="14168">MCESQKLFEFLDLGSTPPADEFKTAEQLREPDTYYPLQVWMCEDCGLAQLGYVVPPEVLYQNDYPYESSTTQAGRDHWAGFAGSVVSELGLKPGQLAVDIGSNVGVLLEAFKNNGMQVYGVDPAPNIVE</sequence>
<protein>
    <recommendedName>
        <fullName evidence="1">Methyltransferase putative zinc binding domain-containing protein</fullName>
    </recommendedName>
</protein>
<feature type="non-terminal residue" evidence="2">
    <location>
        <position position="129"/>
    </location>
</feature>
<feature type="domain" description="Methyltransferase putative zinc binding" evidence="1">
    <location>
        <begin position="1"/>
        <end position="60"/>
    </location>
</feature>
<proteinExistence type="predicted"/>
<organism evidence="2">
    <name type="scientific">marine metagenome</name>
    <dbReference type="NCBI Taxonomy" id="408172"/>
    <lineage>
        <taxon>unclassified sequences</taxon>
        <taxon>metagenomes</taxon>
        <taxon>ecological metagenomes</taxon>
    </lineage>
</organism>
<name>A0A382E619_9ZZZZ</name>
<evidence type="ECO:0000313" key="2">
    <source>
        <dbReference type="EMBL" id="SVB45297.1"/>
    </source>
</evidence>
<dbReference type="Gene3D" id="6.20.50.110">
    <property type="entry name" value="Methyltransferase, zinc-binding domain"/>
    <property type="match status" value="1"/>
</dbReference>
<dbReference type="InterPro" id="IPR038576">
    <property type="entry name" value="Methyltransf_Zn-bd_dom_put_sf"/>
</dbReference>